<dbReference type="PROSITE" id="PS50110">
    <property type="entry name" value="RESPONSE_REGULATORY"/>
    <property type="match status" value="1"/>
</dbReference>
<feature type="domain" description="Response regulatory" evidence="3">
    <location>
        <begin position="9"/>
        <end position="123"/>
    </location>
</feature>
<sequence length="130" mass="14104">MTNTAISFCVFVVDDDPSVRKALYRLFKSAGYAVETYCSAAEFIGSGKIKSPGCAIIDIHMPSMNGLELQDTLKSAGSALPVIFITALHDENIHARAMANGAKAYFTKPFESDQLLKSVREAIEEIGARK</sequence>
<keyword evidence="1 2" id="KW-0597">Phosphoprotein</keyword>
<comment type="caution">
    <text evidence="4">The sequence shown here is derived from an EMBL/GenBank/DDBJ whole genome shotgun (WGS) entry which is preliminary data.</text>
</comment>
<dbReference type="AlphaFoldDB" id="A0A1F7F347"/>
<evidence type="ECO:0000259" key="3">
    <source>
        <dbReference type="PROSITE" id="PS50110"/>
    </source>
</evidence>
<feature type="modified residue" description="4-aspartylphosphate" evidence="2">
    <location>
        <position position="58"/>
    </location>
</feature>
<organism evidence="4 5">
    <name type="scientific">Candidatus Raymondbacteria bacterium RIFOXYD12_FULL_49_13</name>
    <dbReference type="NCBI Taxonomy" id="1817890"/>
    <lineage>
        <taxon>Bacteria</taxon>
        <taxon>Raymondiibacteriota</taxon>
    </lineage>
</organism>
<evidence type="ECO:0000256" key="2">
    <source>
        <dbReference type="PROSITE-ProRule" id="PRU00169"/>
    </source>
</evidence>
<reference evidence="4 5" key="1">
    <citation type="journal article" date="2016" name="Nat. Commun.">
        <title>Thousands of microbial genomes shed light on interconnected biogeochemical processes in an aquifer system.</title>
        <authorList>
            <person name="Anantharaman K."/>
            <person name="Brown C.T."/>
            <person name="Hug L.A."/>
            <person name="Sharon I."/>
            <person name="Castelle C.J."/>
            <person name="Probst A.J."/>
            <person name="Thomas B.C."/>
            <person name="Singh A."/>
            <person name="Wilkins M.J."/>
            <person name="Karaoz U."/>
            <person name="Brodie E.L."/>
            <person name="Williams K.H."/>
            <person name="Hubbard S.S."/>
            <person name="Banfield J.F."/>
        </authorList>
    </citation>
    <scope>NUCLEOTIDE SEQUENCE [LARGE SCALE GENOMIC DNA]</scope>
</reference>
<dbReference type="Pfam" id="PF00072">
    <property type="entry name" value="Response_reg"/>
    <property type="match status" value="1"/>
</dbReference>
<dbReference type="PANTHER" id="PTHR44591:SF25">
    <property type="entry name" value="CHEMOTAXIS TWO-COMPONENT RESPONSE REGULATOR"/>
    <property type="match status" value="1"/>
</dbReference>
<evidence type="ECO:0000256" key="1">
    <source>
        <dbReference type="ARBA" id="ARBA00022553"/>
    </source>
</evidence>
<proteinExistence type="predicted"/>
<dbReference type="SMART" id="SM00448">
    <property type="entry name" value="REC"/>
    <property type="match status" value="1"/>
</dbReference>
<dbReference type="GO" id="GO:0000160">
    <property type="term" value="P:phosphorelay signal transduction system"/>
    <property type="evidence" value="ECO:0007669"/>
    <property type="project" value="InterPro"/>
</dbReference>
<protein>
    <recommendedName>
        <fullName evidence="3">Response regulatory domain-containing protein</fullName>
    </recommendedName>
</protein>
<dbReference type="InterPro" id="IPR011006">
    <property type="entry name" value="CheY-like_superfamily"/>
</dbReference>
<dbReference type="PANTHER" id="PTHR44591">
    <property type="entry name" value="STRESS RESPONSE REGULATOR PROTEIN 1"/>
    <property type="match status" value="1"/>
</dbReference>
<dbReference type="InterPro" id="IPR050595">
    <property type="entry name" value="Bact_response_regulator"/>
</dbReference>
<evidence type="ECO:0000313" key="4">
    <source>
        <dbReference type="EMBL" id="OGK01085.1"/>
    </source>
</evidence>
<name>A0A1F7F347_UNCRA</name>
<dbReference type="Gene3D" id="3.40.50.2300">
    <property type="match status" value="1"/>
</dbReference>
<accession>A0A1F7F347</accession>
<dbReference type="InterPro" id="IPR001789">
    <property type="entry name" value="Sig_transdc_resp-reg_receiver"/>
</dbReference>
<dbReference type="Proteomes" id="UP000179243">
    <property type="component" value="Unassembled WGS sequence"/>
</dbReference>
<evidence type="ECO:0000313" key="5">
    <source>
        <dbReference type="Proteomes" id="UP000179243"/>
    </source>
</evidence>
<gene>
    <name evidence="4" type="ORF">A2519_16910</name>
</gene>
<dbReference type="EMBL" id="MFYX01000134">
    <property type="protein sequence ID" value="OGK01085.1"/>
    <property type="molecule type" value="Genomic_DNA"/>
</dbReference>
<dbReference type="SUPFAM" id="SSF52172">
    <property type="entry name" value="CheY-like"/>
    <property type="match status" value="1"/>
</dbReference>